<evidence type="ECO:0000256" key="4">
    <source>
        <dbReference type="ARBA" id="ARBA00022989"/>
    </source>
</evidence>
<feature type="transmembrane region" description="Helical" evidence="6">
    <location>
        <begin position="152"/>
        <end position="170"/>
    </location>
</feature>
<keyword evidence="5 6" id="KW-0472">Membrane</keyword>
<evidence type="ECO:0000256" key="1">
    <source>
        <dbReference type="ARBA" id="ARBA00004141"/>
    </source>
</evidence>
<dbReference type="EMBL" id="JACCBU010000001">
    <property type="protein sequence ID" value="NYE73661.1"/>
    <property type="molecule type" value="Genomic_DNA"/>
</dbReference>
<keyword evidence="4 6" id="KW-1133">Transmembrane helix</keyword>
<name>A0A7Y9IB48_9ACTN</name>
<evidence type="ECO:0000256" key="3">
    <source>
        <dbReference type="ARBA" id="ARBA00022692"/>
    </source>
</evidence>
<evidence type="ECO:0000256" key="2">
    <source>
        <dbReference type="ARBA" id="ARBA00007375"/>
    </source>
</evidence>
<comment type="caution">
    <text evidence="7">The sequence shown here is derived from an EMBL/GenBank/DDBJ whole genome shotgun (WGS) entry which is preliminary data.</text>
</comment>
<sequence length="232" mass="25047">MTIRNGLAGAARRTILPTLATKLWFGAFLIMSIADIAAEFAGAKTLTRILIFFPMPLLFGYVLARVRPAGALVRWLLAAIVFSWLGDAFGQQVIVKIAFFAVAQICYLIAFLPYWRNSVARRRPQFLILYAIATVAMIVFLVPYAGTVAIPVIGYALLVGTMAVLATGLGRLGVIGGLLFFVSDTILALMLFVPSMNFPTQGAWVMITYLGAQAVLAIAVLARVPAEAYRAG</sequence>
<evidence type="ECO:0000256" key="5">
    <source>
        <dbReference type="ARBA" id="ARBA00023136"/>
    </source>
</evidence>
<organism evidence="7 8">
    <name type="scientific">Microlunatus parietis</name>
    <dbReference type="NCBI Taxonomy" id="682979"/>
    <lineage>
        <taxon>Bacteria</taxon>
        <taxon>Bacillati</taxon>
        <taxon>Actinomycetota</taxon>
        <taxon>Actinomycetes</taxon>
        <taxon>Propionibacteriales</taxon>
        <taxon>Propionibacteriaceae</taxon>
        <taxon>Microlunatus</taxon>
    </lineage>
</organism>
<gene>
    <name evidence="7" type="ORF">BKA15_004990</name>
</gene>
<dbReference type="PANTHER" id="PTHR31885">
    <property type="entry name" value="GH04784P"/>
    <property type="match status" value="1"/>
</dbReference>
<keyword evidence="3 6" id="KW-0812">Transmembrane</keyword>
<dbReference type="InterPro" id="IPR012506">
    <property type="entry name" value="TMEM86B-like"/>
</dbReference>
<feature type="transmembrane region" description="Helical" evidence="6">
    <location>
        <begin position="21"/>
        <end position="40"/>
    </location>
</feature>
<feature type="transmembrane region" description="Helical" evidence="6">
    <location>
        <begin position="202"/>
        <end position="222"/>
    </location>
</feature>
<dbReference type="PANTHER" id="PTHR31885:SF6">
    <property type="entry name" value="GH04784P"/>
    <property type="match status" value="1"/>
</dbReference>
<dbReference type="RefSeq" id="WP_179755321.1">
    <property type="nucleotide sequence ID" value="NZ_JACCBU010000001.1"/>
</dbReference>
<feature type="transmembrane region" description="Helical" evidence="6">
    <location>
        <begin position="46"/>
        <end position="64"/>
    </location>
</feature>
<feature type="transmembrane region" description="Helical" evidence="6">
    <location>
        <begin position="93"/>
        <end position="115"/>
    </location>
</feature>
<evidence type="ECO:0000313" key="7">
    <source>
        <dbReference type="EMBL" id="NYE73661.1"/>
    </source>
</evidence>
<dbReference type="GO" id="GO:0016020">
    <property type="term" value="C:membrane"/>
    <property type="evidence" value="ECO:0007669"/>
    <property type="project" value="UniProtKB-SubCell"/>
</dbReference>
<dbReference type="GO" id="GO:0016787">
    <property type="term" value="F:hydrolase activity"/>
    <property type="evidence" value="ECO:0007669"/>
    <property type="project" value="TreeGrafter"/>
</dbReference>
<protein>
    <submittedName>
        <fullName evidence="7">Putative membrane protein YhhN</fullName>
    </submittedName>
</protein>
<evidence type="ECO:0000313" key="8">
    <source>
        <dbReference type="Proteomes" id="UP000569914"/>
    </source>
</evidence>
<keyword evidence="8" id="KW-1185">Reference proteome</keyword>
<dbReference type="AlphaFoldDB" id="A0A7Y9IB48"/>
<accession>A0A7Y9IB48</accession>
<feature type="transmembrane region" description="Helical" evidence="6">
    <location>
        <begin position="71"/>
        <end position="87"/>
    </location>
</feature>
<dbReference type="Pfam" id="PF07947">
    <property type="entry name" value="YhhN"/>
    <property type="match status" value="1"/>
</dbReference>
<feature type="transmembrane region" description="Helical" evidence="6">
    <location>
        <begin position="177"/>
        <end position="196"/>
    </location>
</feature>
<comment type="subcellular location">
    <subcellularLocation>
        <location evidence="1">Membrane</location>
        <topology evidence="1">Multi-pass membrane protein</topology>
    </subcellularLocation>
</comment>
<feature type="transmembrane region" description="Helical" evidence="6">
    <location>
        <begin position="127"/>
        <end position="146"/>
    </location>
</feature>
<comment type="similarity">
    <text evidence="2">Belongs to the TMEM86 family.</text>
</comment>
<proteinExistence type="inferred from homology"/>
<evidence type="ECO:0000256" key="6">
    <source>
        <dbReference type="SAM" id="Phobius"/>
    </source>
</evidence>
<reference evidence="7 8" key="1">
    <citation type="submission" date="2020-07" db="EMBL/GenBank/DDBJ databases">
        <title>Sequencing the genomes of 1000 actinobacteria strains.</title>
        <authorList>
            <person name="Klenk H.-P."/>
        </authorList>
    </citation>
    <scope>NUCLEOTIDE SEQUENCE [LARGE SCALE GENOMIC DNA]</scope>
    <source>
        <strain evidence="7 8">DSM 22083</strain>
    </source>
</reference>
<dbReference type="Proteomes" id="UP000569914">
    <property type="component" value="Unassembled WGS sequence"/>
</dbReference>